<sequence length="139" mass="14936">MTVELADLRDADLDLTELIALVAHESAGAVATFTGVVRDHDGGRKVTRLEYEAHPDAAAYIQASAERIVERHDGVRVAVVHRTGPLAIGDTAIVAAVASAHRREAFDAVADLVDDVKATVPIWKHQFYADGSDDWVNAP</sequence>
<accession>A0A3N6X287</accession>
<protein>
    <submittedName>
        <fullName evidence="1">Molybdenum cofactor biosynthesis protein MoaE</fullName>
    </submittedName>
</protein>
<organism evidence="1 2">
    <name type="scientific">Aeromicrobium camelliae</name>
    <dbReference type="NCBI Taxonomy" id="1538144"/>
    <lineage>
        <taxon>Bacteria</taxon>
        <taxon>Bacillati</taxon>
        <taxon>Actinomycetota</taxon>
        <taxon>Actinomycetes</taxon>
        <taxon>Propionibacteriales</taxon>
        <taxon>Nocardioidaceae</taxon>
        <taxon>Aeromicrobium</taxon>
    </lineage>
</organism>
<comment type="caution">
    <text evidence="1">The sequence shown here is derived from an EMBL/GenBank/DDBJ whole genome shotgun (WGS) entry which is preliminary data.</text>
</comment>
<dbReference type="InterPro" id="IPR003448">
    <property type="entry name" value="Mopterin_biosynth_MoaE"/>
</dbReference>
<dbReference type="GO" id="GO:0006777">
    <property type="term" value="P:Mo-molybdopterin cofactor biosynthetic process"/>
    <property type="evidence" value="ECO:0007669"/>
    <property type="project" value="InterPro"/>
</dbReference>
<evidence type="ECO:0000313" key="2">
    <source>
        <dbReference type="Proteomes" id="UP000275225"/>
    </source>
</evidence>
<dbReference type="Pfam" id="PF02391">
    <property type="entry name" value="MoaE"/>
    <property type="match status" value="1"/>
</dbReference>
<dbReference type="InterPro" id="IPR036563">
    <property type="entry name" value="MoaE_sf"/>
</dbReference>
<dbReference type="RefSeq" id="WP_124236779.1">
    <property type="nucleotide sequence ID" value="NZ_JBHUFI010000019.1"/>
</dbReference>
<gene>
    <name evidence="1" type="ORF">EHW97_08700</name>
</gene>
<dbReference type="CDD" id="cd00756">
    <property type="entry name" value="MoaE"/>
    <property type="match status" value="1"/>
</dbReference>
<proteinExistence type="predicted"/>
<dbReference type="SUPFAM" id="SSF54690">
    <property type="entry name" value="Molybdopterin synthase subunit MoaE"/>
    <property type="match status" value="1"/>
</dbReference>
<dbReference type="Gene3D" id="3.90.1170.40">
    <property type="entry name" value="Molybdopterin biosynthesis MoaE subunit"/>
    <property type="match status" value="1"/>
</dbReference>
<reference evidence="1 2" key="1">
    <citation type="submission" date="2018-11" db="EMBL/GenBank/DDBJ databases">
        <authorList>
            <person name="Li F."/>
        </authorList>
    </citation>
    <scope>NUCLEOTIDE SEQUENCE [LARGE SCALE GENOMIC DNA]</scope>
    <source>
        <strain evidence="1 2">YS17T</strain>
    </source>
</reference>
<dbReference type="OrthoDB" id="9794429at2"/>
<dbReference type="EMBL" id="RQJX01000010">
    <property type="protein sequence ID" value="RQN07828.1"/>
    <property type="molecule type" value="Genomic_DNA"/>
</dbReference>
<dbReference type="Proteomes" id="UP000275225">
    <property type="component" value="Unassembled WGS sequence"/>
</dbReference>
<dbReference type="PANTHER" id="PTHR23404">
    <property type="entry name" value="MOLYBDOPTERIN SYNTHASE RELATED"/>
    <property type="match status" value="1"/>
</dbReference>
<evidence type="ECO:0000313" key="1">
    <source>
        <dbReference type="EMBL" id="RQN07828.1"/>
    </source>
</evidence>
<dbReference type="AlphaFoldDB" id="A0A3N6X287"/>
<keyword evidence="2" id="KW-1185">Reference proteome</keyword>
<name>A0A3N6X287_9ACTN</name>